<dbReference type="InterPro" id="IPR052972">
    <property type="entry name" value="Sacsin_chaperone_reg"/>
</dbReference>
<accession>A0A397U6E3</accession>
<dbReference type="Proteomes" id="UP000266673">
    <property type="component" value="Unassembled WGS sequence"/>
</dbReference>
<evidence type="ECO:0000313" key="3">
    <source>
        <dbReference type="Proteomes" id="UP000266673"/>
    </source>
</evidence>
<dbReference type="OrthoDB" id="1262810at2759"/>
<reference evidence="2 3" key="1">
    <citation type="submission" date="2018-06" db="EMBL/GenBank/DDBJ databases">
        <title>Comparative genomics reveals the genomic features of Rhizophagus irregularis, R. cerebriforme, R. diaphanum and Gigaspora rosea, and their symbiotic lifestyle signature.</title>
        <authorList>
            <person name="Morin E."/>
            <person name="San Clemente H."/>
            <person name="Chen E.C.H."/>
            <person name="De La Providencia I."/>
            <person name="Hainaut M."/>
            <person name="Kuo A."/>
            <person name="Kohler A."/>
            <person name="Murat C."/>
            <person name="Tang N."/>
            <person name="Roy S."/>
            <person name="Loubradou J."/>
            <person name="Henrissat B."/>
            <person name="Grigoriev I.V."/>
            <person name="Corradi N."/>
            <person name="Roux C."/>
            <person name="Martin F.M."/>
        </authorList>
    </citation>
    <scope>NUCLEOTIDE SEQUENCE [LARGE SCALE GENOMIC DNA]</scope>
    <source>
        <strain evidence="2 3">DAOM 194757</strain>
    </source>
</reference>
<dbReference type="AlphaFoldDB" id="A0A397U6E3"/>
<proteinExistence type="predicted"/>
<dbReference type="PANTHER" id="PTHR15600:SF42">
    <property type="entry name" value="SACSIN"/>
    <property type="match status" value="1"/>
</dbReference>
<sequence>MKGKIFKPREPYTHCLSKILDEYPNGSQILREILQNSDDSKSHTQIFLINHNSYPTNKLIEPIENGYDKSNLKLDRFQGPAILSKNDTVFEEFDFDSLLKLADSKKHNQFDNIRAMGVGFNSIYHITDSPAFITGDQYVILDPHGWYFDSGC</sequence>
<dbReference type="STRING" id="44941.A0A397U6E3"/>
<evidence type="ECO:0000259" key="1">
    <source>
        <dbReference type="Pfam" id="PF25794"/>
    </source>
</evidence>
<dbReference type="PANTHER" id="PTHR15600">
    <property type="entry name" value="SACSIN"/>
    <property type="match status" value="1"/>
</dbReference>
<dbReference type="GO" id="GO:0030544">
    <property type="term" value="F:Hsp70 protein binding"/>
    <property type="evidence" value="ECO:0007669"/>
    <property type="project" value="TreeGrafter"/>
</dbReference>
<keyword evidence="3" id="KW-1185">Reference proteome</keyword>
<name>A0A397U6E3_9GLOM</name>
<evidence type="ECO:0000313" key="2">
    <source>
        <dbReference type="EMBL" id="RIB05271.1"/>
    </source>
</evidence>
<dbReference type="InterPro" id="IPR058210">
    <property type="entry name" value="SACS/Nov_dom"/>
</dbReference>
<gene>
    <name evidence="2" type="ORF">C2G38_613650</name>
</gene>
<dbReference type="SUPFAM" id="SSF55874">
    <property type="entry name" value="ATPase domain of HSP90 chaperone/DNA topoisomerase II/histidine kinase"/>
    <property type="match status" value="1"/>
</dbReference>
<dbReference type="Pfam" id="PF25794">
    <property type="entry name" value="SACS"/>
    <property type="match status" value="1"/>
</dbReference>
<organism evidence="2 3">
    <name type="scientific">Gigaspora rosea</name>
    <dbReference type="NCBI Taxonomy" id="44941"/>
    <lineage>
        <taxon>Eukaryota</taxon>
        <taxon>Fungi</taxon>
        <taxon>Fungi incertae sedis</taxon>
        <taxon>Mucoromycota</taxon>
        <taxon>Glomeromycotina</taxon>
        <taxon>Glomeromycetes</taxon>
        <taxon>Diversisporales</taxon>
        <taxon>Gigasporaceae</taxon>
        <taxon>Gigaspora</taxon>
    </lineage>
</organism>
<dbReference type="InterPro" id="IPR036890">
    <property type="entry name" value="HATPase_C_sf"/>
</dbReference>
<dbReference type="EMBL" id="QKWP01002014">
    <property type="protein sequence ID" value="RIB05271.1"/>
    <property type="molecule type" value="Genomic_DNA"/>
</dbReference>
<protein>
    <recommendedName>
        <fullName evidence="1">Sacsin/Nov domain-containing protein</fullName>
    </recommendedName>
</protein>
<feature type="domain" description="Sacsin/Nov" evidence="1">
    <location>
        <begin position="9"/>
        <end position="149"/>
    </location>
</feature>
<comment type="caution">
    <text evidence="2">The sequence shown here is derived from an EMBL/GenBank/DDBJ whole genome shotgun (WGS) entry which is preliminary data.</text>
</comment>